<dbReference type="SMART" id="SM00031">
    <property type="entry name" value="DED"/>
    <property type="match status" value="2"/>
</dbReference>
<feature type="region of interest" description="Disordered" evidence="7">
    <location>
        <begin position="77"/>
        <end position="99"/>
    </location>
</feature>
<evidence type="ECO:0000256" key="1">
    <source>
        <dbReference type="ARBA" id="ARBA00010134"/>
    </source>
</evidence>
<reference evidence="10" key="1">
    <citation type="submission" date="2025-08" db="UniProtKB">
        <authorList>
            <consortium name="RefSeq"/>
        </authorList>
    </citation>
    <scope>IDENTIFICATION</scope>
</reference>
<dbReference type="GO" id="GO:0060544">
    <property type="term" value="P:regulation of necroptotic process"/>
    <property type="evidence" value="ECO:0007669"/>
    <property type="project" value="UniProtKB-ARBA"/>
</dbReference>
<dbReference type="InterPro" id="IPR001875">
    <property type="entry name" value="DED_dom"/>
</dbReference>
<dbReference type="RefSeq" id="XP_021105442.1">
    <property type="nucleotide sequence ID" value="XM_021249783.1"/>
</dbReference>
<dbReference type="PANTHER" id="PTHR48169">
    <property type="entry name" value="DED DOMAIN-CONTAINING PROTEIN"/>
    <property type="match status" value="1"/>
</dbReference>
<evidence type="ECO:0000256" key="5">
    <source>
        <dbReference type="ARBA" id="ARBA00074066"/>
    </source>
</evidence>
<dbReference type="CTD" id="8837"/>
<dbReference type="GeneID" id="101713835"/>
<comment type="similarity">
    <text evidence="1">Belongs to the peptidase C14A family.</text>
</comment>
<proteinExistence type="inferred from homology"/>
<accession>A0AAX6SBP7</accession>
<dbReference type="GO" id="GO:0008047">
    <property type="term" value="F:enzyme activator activity"/>
    <property type="evidence" value="ECO:0007669"/>
    <property type="project" value="UniProtKB-ARBA"/>
</dbReference>
<evidence type="ECO:0000256" key="6">
    <source>
        <dbReference type="SAM" id="Coils"/>
    </source>
</evidence>
<dbReference type="GO" id="GO:0006915">
    <property type="term" value="P:apoptotic process"/>
    <property type="evidence" value="ECO:0007669"/>
    <property type="project" value="UniProtKB-KW"/>
</dbReference>
<feature type="coiled-coil region" evidence="6">
    <location>
        <begin position="144"/>
        <end position="171"/>
    </location>
</feature>
<protein>
    <recommendedName>
        <fullName evidence="5">CASP8 and FADD-like apoptosis regulator</fullName>
    </recommendedName>
</protein>
<feature type="domain" description="DED" evidence="8">
    <location>
        <begin position="146"/>
        <end position="218"/>
    </location>
</feature>
<dbReference type="Pfam" id="PF01335">
    <property type="entry name" value="DED"/>
    <property type="match status" value="2"/>
</dbReference>
<evidence type="ECO:0000256" key="3">
    <source>
        <dbReference type="ARBA" id="ARBA00022737"/>
    </source>
</evidence>
<evidence type="ECO:0000256" key="7">
    <source>
        <dbReference type="SAM" id="MobiDB-lite"/>
    </source>
</evidence>
<gene>
    <name evidence="10" type="primary">Cflar</name>
</gene>
<evidence type="ECO:0000313" key="10">
    <source>
        <dbReference type="RefSeq" id="XP_021105442.1"/>
    </source>
</evidence>
<feature type="domain" description="DED" evidence="8">
    <location>
        <begin position="237"/>
        <end position="313"/>
    </location>
</feature>
<dbReference type="AlphaFoldDB" id="A0AAX6SBP7"/>
<dbReference type="SUPFAM" id="SSF47986">
    <property type="entry name" value="DEATH domain"/>
    <property type="match status" value="2"/>
</dbReference>
<evidence type="ECO:0000313" key="9">
    <source>
        <dbReference type="Proteomes" id="UP000694906"/>
    </source>
</evidence>
<evidence type="ECO:0000256" key="2">
    <source>
        <dbReference type="ARBA" id="ARBA00022703"/>
    </source>
</evidence>
<keyword evidence="9" id="KW-1185">Reference proteome</keyword>
<keyword evidence="6" id="KW-0175">Coiled coil</keyword>
<evidence type="ECO:0000256" key="4">
    <source>
        <dbReference type="ARBA" id="ARBA00057217"/>
    </source>
</evidence>
<dbReference type="InterPro" id="IPR011029">
    <property type="entry name" value="DEATH-like_dom_sf"/>
</dbReference>
<dbReference type="Gene3D" id="1.10.533.10">
    <property type="entry name" value="Death Domain, Fas"/>
    <property type="match status" value="2"/>
</dbReference>
<sequence>MKISARLLFLRTSVCKTGFVCVQSWILGQSSAHRLGLAEQRSLGVAQRTSRAQARPGLGQLIPGAVQHADLTEGTDSRAKGQFECQGREPASQQRPLDRRTNSPLLCALPRGPECHEVGLHRWSWHFPGLLLRARSPLPTALAMALSTELIHRVEEALDEEEKELLAFLCRDVAEDLASHDARDLLATMSERGQLSSLGLAELLYRVRRFDLLKRVLRMDRAALEDHLRRHPGLVSDYRVLMMEIGEDLDKSDVSALTFLMRDYTGKTAKDKSFLDLVIELEKLNLVAPNQLDLLEKCLKNIHRLDLKTKIEKYKQSAQGARTSYTNSVQASFPNLSLKDLSHNLRLQNGRSKGEKLETHHRKPVKMSVQESGAFSPQCTPLERYRMRSRPLGICLIIDCVGSAADICLMEPFYGRYQLA</sequence>
<dbReference type="FunFam" id="1.10.533.10:FF:000016">
    <property type="entry name" value="CASP8 and FADD-like apoptosis regulator"/>
    <property type="match status" value="1"/>
</dbReference>
<keyword evidence="2" id="KW-0053">Apoptosis</keyword>
<dbReference type="PROSITE" id="PS50168">
    <property type="entry name" value="DED"/>
    <property type="match status" value="2"/>
</dbReference>
<dbReference type="GO" id="GO:0005737">
    <property type="term" value="C:cytoplasm"/>
    <property type="evidence" value="ECO:0007669"/>
    <property type="project" value="UniProtKB-ARBA"/>
</dbReference>
<evidence type="ECO:0000259" key="8">
    <source>
        <dbReference type="PROSITE" id="PS50168"/>
    </source>
</evidence>
<dbReference type="CDD" id="cd08340">
    <property type="entry name" value="DED_c-FLIP_r2"/>
    <property type="match status" value="1"/>
</dbReference>
<organism evidence="9 10">
    <name type="scientific">Heterocephalus glaber</name>
    <name type="common">Naked mole rat</name>
    <dbReference type="NCBI Taxonomy" id="10181"/>
    <lineage>
        <taxon>Eukaryota</taxon>
        <taxon>Metazoa</taxon>
        <taxon>Chordata</taxon>
        <taxon>Craniata</taxon>
        <taxon>Vertebrata</taxon>
        <taxon>Euteleostomi</taxon>
        <taxon>Mammalia</taxon>
        <taxon>Eutheria</taxon>
        <taxon>Euarchontoglires</taxon>
        <taxon>Glires</taxon>
        <taxon>Rodentia</taxon>
        <taxon>Hystricomorpha</taxon>
        <taxon>Bathyergidae</taxon>
        <taxon>Heterocephalus</taxon>
    </lineage>
</organism>
<dbReference type="Proteomes" id="UP000694906">
    <property type="component" value="Unplaced"/>
</dbReference>
<comment type="function">
    <text evidence="4">Apoptosis regulator protein which may function as a crucial link between cell survival and cell death pathways in mammalian cells. Acts as an inhibitor of TNFRSF6 mediated apoptosis. A proteolytic fragment (p43) is likely retained in the death-inducing signaling complex (DISC) thereby blocking further recruitment and processing of caspase-8 at the complex. Full length and shorter isoforms have been shown either to induce apoptosis or to reduce TNFRSF-triggered apoptosis. Lacks enzymatic (caspase) activity.</text>
</comment>
<name>A0AAX6SBP7_HETGA</name>
<dbReference type="GO" id="GO:2001237">
    <property type="term" value="P:negative regulation of extrinsic apoptotic signaling pathway"/>
    <property type="evidence" value="ECO:0007669"/>
    <property type="project" value="UniProtKB-ARBA"/>
</dbReference>
<dbReference type="FunFam" id="1.10.533.10:FF:000020">
    <property type="entry name" value="CASP8 and FADD like apoptosis regulator"/>
    <property type="match status" value="1"/>
</dbReference>
<keyword evidence="3" id="KW-0677">Repeat</keyword>
<dbReference type="PANTHER" id="PTHR48169:SF3">
    <property type="entry name" value="CASP8 AND FADD LIKE APOPTOSIS REGULATOR"/>
    <property type="match status" value="1"/>
</dbReference>